<evidence type="ECO:0000256" key="1">
    <source>
        <dbReference type="SAM" id="MobiDB-lite"/>
    </source>
</evidence>
<accession>A0ABD4UK43</accession>
<gene>
    <name evidence="2" type="ORF">UE95_025000</name>
</gene>
<organism evidence="2 3">
    <name type="scientific">Burkholderia cenocepacia</name>
    <dbReference type="NCBI Taxonomy" id="95486"/>
    <lineage>
        <taxon>Bacteria</taxon>
        <taxon>Pseudomonadati</taxon>
        <taxon>Pseudomonadota</taxon>
        <taxon>Betaproteobacteria</taxon>
        <taxon>Burkholderiales</taxon>
        <taxon>Burkholderiaceae</taxon>
        <taxon>Burkholderia</taxon>
        <taxon>Burkholderia cepacia complex</taxon>
    </lineage>
</organism>
<dbReference type="Proteomes" id="UP000191686">
    <property type="component" value="Unassembled WGS sequence"/>
</dbReference>
<dbReference type="RefSeq" id="WP_256870282.1">
    <property type="nucleotide sequence ID" value="NZ_JYMX02000023.1"/>
</dbReference>
<comment type="caution">
    <text evidence="2">The sequence shown here is derived from an EMBL/GenBank/DDBJ whole genome shotgun (WGS) entry which is preliminary data.</text>
</comment>
<dbReference type="AlphaFoldDB" id="A0ABD4UK43"/>
<dbReference type="EMBL" id="JYMX02000023">
    <property type="protein sequence ID" value="MCW3714551.1"/>
    <property type="molecule type" value="Genomic_DNA"/>
</dbReference>
<reference evidence="2 3" key="2">
    <citation type="journal article" date="2017" name="Front. Microbiol.">
        <title>Genomics Reveals a Unique Clone of Burkholderia cenocepacia Harboring an Actively Excising Novel Genomic Island.</title>
        <authorList>
            <person name="Patil P.P."/>
            <person name="Mali S."/>
            <person name="Midha S."/>
            <person name="Gautam V."/>
            <person name="Dash L."/>
            <person name="Kumar S."/>
            <person name="Shastri J."/>
            <person name="Singhal L."/>
            <person name="Patil P.B."/>
        </authorList>
    </citation>
    <scope>NUCLEOTIDE SEQUENCE [LARGE SCALE GENOMIC DNA]</scope>
    <source>
        <strain evidence="2 3">BC-19</strain>
    </source>
</reference>
<evidence type="ECO:0000313" key="3">
    <source>
        <dbReference type="Proteomes" id="UP000191686"/>
    </source>
</evidence>
<evidence type="ECO:0000313" key="2">
    <source>
        <dbReference type="EMBL" id="MCW3714551.1"/>
    </source>
</evidence>
<feature type="region of interest" description="Disordered" evidence="1">
    <location>
        <begin position="16"/>
        <end position="66"/>
    </location>
</feature>
<name>A0ABD4UK43_9BURK</name>
<evidence type="ECO:0008006" key="4">
    <source>
        <dbReference type="Google" id="ProtNLM"/>
    </source>
</evidence>
<sequence length="252" mass="25883">MFFRMFHKFRLLEGETTTTGEPAGGAPAAAVATGATTTDPAAAATTTAQTDGATNAAANTDNSPSTWLQSITDADLRQFVETKGFKDVGDAVKAMRELEAKHAAPASVEDYQLGDGDFAKTAATWFHEAGIPAEAAKALAAKWNGYVGEQNTAAEAARLAKGEAELMTLKGEWGADYDKNVELGRQAMRKFGVSGEVIDKLAGASGDAATIKVFAQIGASLSEGALNPGGAGGSGAALTNEDARAATLYDKS</sequence>
<reference evidence="2 3" key="1">
    <citation type="journal article" date="2017" name="Front. Microbiol.">
        <title>Genomics reveals a unique clone of Burkholderia cenocepacia harbouring an actively excising novel genomic island.</title>
        <authorList>
            <person name="Patil P."/>
            <person name="Mali S."/>
            <person name="Midha S."/>
            <person name="Gautam V."/>
            <person name="Dash L."/>
            <person name="Kumar S."/>
            <person name="Shastri J."/>
            <person name="Singhal L."/>
            <person name="Patil P.B."/>
        </authorList>
    </citation>
    <scope>NUCLEOTIDE SEQUENCE [LARGE SCALE GENOMIC DNA]</scope>
    <source>
        <strain evidence="2 3">BC-19</strain>
    </source>
</reference>
<protein>
    <recommendedName>
        <fullName evidence="4">Peptidase</fullName>
    </recommendedName>
</protein>
<proteinExistence type="predicted"/>
<feature type="compositionally biased region" description="Low complexity" evidence="1">
    <location>
        <begin position="16"/>
        <end position="62"/>
    </location>
</feature>